<name>A0A6N3CSM7_CLOSY</name>
<evidence type="ECO:0000256" key="3">
    <source>
        <dbReference type="ARBA" id="ARBA00023125"/>
    </source>
</evidence>
<reference evidence="7" key="1">
    <citation type="submission" date="2019-11" db="EMBL/GenBank/DDBJ databases">
        <authorList>
            <person name="Feng L."/>
        </authorList>
    </citation>
    <scope>NUCLEOTIDE SEQUENCE</scope>
    <source>
        <strain evidence="7">CsymbiosumLFYP84</strain>
    </source>
</reference>
<dbReference type="EMBL" id="CACRUA010000019">
    <property type="protein sequence ID" value="VYU16413.1"/>
    <property type="molecule type" value="Genomic_DNA"/>
</dbReference>
<dbReference type="Gene3D" id="1.10.1740.10">
    <property type="match status" value="1"/>
</dbReference>
<dbReference type="GO" id="GO:0006352">
    <property type="term" value="P:DNA-templated transcription initiation"/>
    <property type="evidence" value="ECO:0007669"/>
    <property type="project" value="InterPro"/>
</dbReference>
<keyword evidence="4" id="KW-0804">Transcription</keyword>
<dbReference type="Proteomes" id="UP001300871">
    <property type="component" value="Unassembled WGS sequence"/>
</dbReference>
<gene>
    <name evidence="7" type="primary">sigW_2</name>
    <name evidence="7" type="ORF">CSLFYP84_01473</name>
    <name evidence="6" type="ORF">PM006_07195</name>
</gene>
<evidence type="ECO:0000256" key="2">
    <source>
        <dbReference type="ARBA" id="ARBA00023082"/>
    </source>
</evidence>
<protein>
    <submittedName>
        <fullName evidence="6 7">RNA polymerase sigma factor</fullName>
    </submittedName>
</protein>
<dbReference type="SUPFAM" id="SSF88946">
    <property type="entry name" value="Sigma2 domain of RNA polymerase sigma factors"/>
    <property type="match status" value="1"/>
</dbReference>
<proteinExistence type="predicted"/>
<feature type="domain" description="RNA polymerase sigma-70 region 2" evidence="5">
    <location>
        <begin position="36"/>
        <end position="93"/>
    </location>
</feature>
<dbReference type="NCBIfam" id="TIGR02937">
    <property type="entry name" value="sigma70-ECF"/>
    <property type="match status" value="1"/>
</dbReference>
<dbReference type="PANTHER" id="PTHR43133">
    <property type="entry name" value="RNA POLYMERASE ECF-TYPE SIGMA FACTO"/>
    <property type="match status" value="1"/>
</dbReference>
<dbReference type="EMBL" id="JAQLGM010000013">
    <property type="protein sequence ID" value="MDB1999982.1"/>
    <property type="molecule type" value="Genomic_DNA"/>
</dbReference>
<evidence type="ECO:0000313" key="7">
    <source>
        <dbReference type="EMBL" id="VYU16413.1"/>
    </source>
</evidence>
<dbReference type="InterPro" id="IPR013325">
    <property type="entry name" value="RNA_pol_sigma_r2"/>
</dbReference>
<reference evidence="6" key="2">
    <citation type="submission" date="2023-01" db="EMBL/GenBank/DDBJ databases">
        <title>Human gut microbiome strain richness.</title>
        <authorList>
            <person name="Chen-Liaw A."/>
        </authorList>
    </citation>
    <scope>NUCLEOTIDE SEQUENCE</scope>
    <source>
        <strain evidence="6">B1_m1001713B170214d0_201011</strain>
    </source>
</reference>
<dbReference type="AlphaFoldDB" id="A0A6N3CSM7"/>
<keyword evidence="1" id="KW-0805">Transcription regulation</keyword>
<evidence type="ECO:0000259" key="5">
    <source>
        <dbReference type="Pfam" id="PF04542"/>
    </source>
</evidence>
<dbReference type="InterPro" id="IPR039425">
    <property type="entry name" value="RNA_pol_sigma-70-like"/>
</dbReference>
<dbReference type="Pfam" id="PF04542">
    <property type="entry name" value="Sigma70_r2"/>
    <property type="match status" value="1"/>
</dbReference>
<accession>A0A6N3CSM7</accession>
<evidence type="ECO:0000256" key="1">
    <source>
        <dbReference type="ARBA" id="ARBA00023015"/>
    </source>
</evidence>
<keyword evidence="2" id="KW-0731">Sigma factor</keyword>
<sequence length="285" mass="32189">MKSTDNDRKRQKLEALAEQAKAGSKEAVEEILIEIQDMVFNLSLRMLGTIHDAEDASQEILIKVMTHLSGFRGESAFTTWVFSIATNHLLNYKKHMFANAPLSFEFYGEDIVNGKTEDIPDMSGGVDKNLLEEELKMSCTNVMLQCLDGESRCIYILGTMFKADSRIAGEILGMTPEAYRQKLSRIRRKVAEFLKEYCGLAGGRCSCKKRVNYAIATHRINPQRLEYQALSTDGMQARDYMQAMEQVDDCSVVFSELPMYGVTQTTKEMLSGFLNSELCTYIKNA</sequence>
<dbReference type="GO" id="GO:0016987">
    <property type="term" value="F:sigma factor activity"/>
    <property type="evidence" value="ECO:0007669"/>
    <property type="project" value="UniProtKB-KW"/>
</dbReference>
<evidence type="ECO:0000256" key="4">
    <source>
        <dbReference type="ARBA" id="ARBA00023163"/>
    </source>
</evidence>
<dbReference type="GO" id="GO:0003677">
    <property type="term" value="F:DNA binding"/>
    <property type="evidence" value="ECO:0007669"/>
    <property type="project" value="UniProtKB-KW"/>
</dbReference>
<evidence type="ECO:0000313" key="6">
    <source>
        <dbReference type="EMBL" id="MDB1999982.1"/>
    </source>
</evidence>
<keyword evidence="3" id="KW-0238">DNA-binding</keyword>
<dbReference type="InterPro" id="IPR007627">
    <property type="entry name" value="RNA_pol_sigma70_r2"/>
</dbReference>
<organism evidence="7">
    <name type="scientific">Clostridium symbiosum</name>
    <name type="common">Bacteroides symbiosus</name>
    <dbReference type="NCBI Taxonomy" id="1512"/>
    <lineage>
        <taxon>Bacteria</taxon>
        <taxon>Bacillati</taxon>
        <taxon>Bacillota</taxon>
        <taxon>Clostridia</taxon>
        <taxon>Lachnospirales</taxon>
        <taxon>Lachnospiraceae</taxon>
        <taxon>Otoolea</taxon>
    </lineage>
</organism>
<dbReference type="RefSeq" id="WP_009298532.1">
    <property type="nucleotide sequence ID" value="NZ_CACRUA010000019.1"/>
</dbReference>
<dbReference type="InterPro" id="IPR014284">
    <property type="entry name" value="RNA_pol_sigma-70_dom"/>
</dbReference>
<dbReference type="PANTHER" id="PTHR43133:SF8">
    <property type="entry name" value="RNA POLYMERASE SIGMA FACTOR HI_1459-RELATED"/>
    <property type="match status" value="1"/>
</dbReference>